<organism evidence="1">
    <name type="scientific">Trypanosoma congolense (strain IL3000)</name>
    <dbReference type="NCBI Taxonomy" id="1068625"/>
    <lineage>
        <taxon>Eukaryota</taxon>
        <taxon>Discoba</taxon>
        <taxon>Euglenozoa</taxon>
        <taxon>Kinetoplastea</taxon>
        <taxon>Metakinetoplastina</taxon>
        <taxon>Trypanosomatida</taxon>
        <taxon>Trypanosomatidae</taxon>
        <taxon>Trypanosoma</taxon>
        <taxon>Nannomonas</taxon>
    </lineage>
</organism>
<proteinExistence type="predicted"/>
<name>G0UNC5_TRYCI</name>
<dbReference type="EMBL" id="HE575319">
    <property type="protein sequence ID" value="CCC90885.1"/>
    <property type="molecule type" value="Genomic_DNA"/>
</dbReference>
<protein>
    <submittedName>
        <fullName evidence="1">Uncharacterized protein</fullName>
    </submittedName>
</protein>
<dbReference type="AlphaFoldDB" id="G0UNC5"/>
<gene>
    <name evidence="1" type="ORF">TCIL3000_6_1170</name>
</gene>
<evidence type="ECO:0000313" key="1">
    <source>
        <dbReference type="EMBL" id="CCC90885.1"/>
    </source>
</evidence>
<accession>G0UNC5</accession>
<reference evidence="1" key="1">
    <citation type="journal article" date="2012" name="Proc. Natl. Acad. Sci. U.S.A.">
        <title>Antigenic diversity is generated by distinct evolutionary mechanisms in African trypanosome species.</title>
        <authorList>
            <person name="Jackson A.P."/>
            <person name="Berry A."/>
            <person name="Aslett M."/>
            <person name="Allison H.C."/>
            <person name="Burton P."/>
            <person name="Vavrova-Anderson J."/>
            <person name="Brown R."/>
            <person name="Browne H."/>
            <person name="Corton N."/>
            <person name="Hauser H."/>
            <person name="Gamble J."/>
            <person name="Gilderthorp R."/>
            <person name="Marcello L."/>
            <person name="McQuillan J."/>
            <person name="Otto T.D."/>
            <person name="Quail M.A."/>
            <person name="Sanders M.J."/>
            <person name="van Tonder A."/>
            <person name="Ginger M.L."/>
            <person name="Field M.C."/>
            <person name="Barry J.D."/>
            <person name="Hertz-Fowler C."/>
            <person name="Berriman M."/>
        </authorList>
    </citation>
    <scope>NUCLEOTIDE SEQUENCE</scope>
    <source>
        <strain evidence="1">IL3000</strain>
    </source>
</reference>
<sequence length="123" mass="14820">MFLYAFGDKYAKNSENYRFPYRIIRKQCYQYCERHTYVASVDNRPFVLCFSLNFCGKNAYHWYLVNLVLNFCSFWMRNALQVFERQFLPLLFKSFYFCHIHATNMRPRPVAFSNCLLASLTIG</sequence>